<proteinExistence type="predicted"/>
<evidence type="ECO:0000313" key="2">
    <source>
        <dbReference type="EMBL" id="JAE36970.1"/>
    </source>
</evidence>
<reference evidence="2" key="2">
    <citation type="journal article" date="2015" name="Data Brief">
        <title>Shoot transcriptome of the giant reed, Arundo donax.</title>
        <authorList>
            <person name="Barrero R.A."/>
            <person name="Guerrero F.D."/>
            <person name="Moolhuijzen P."/>
            <person name="Goolsby J.A."/>
            <person name="Tidwell J."/>
            <person name="Bellgard S.E."/>
            <person name="Bellgard M.I."/>
        </authorList>
    </citation>
    <scope>NUCLEOTIDE SEQUENCE</scope>
    <source>
        <tissue evidence="2">Shoot tissue taken approximately 20 cm above the soil surface</tissue>
    </source>
</reference>
<accession>A0A0A9HIF5</accession>
<evidence type="ECO:0000256" key="1">
    <source>
        <dbReference type="SAM" id="MobiDB-lite"/>
    </source>
</evidence>
<feature type="region of interest" description="Disordered" evidence="1">
    <location>
        <begin position="1"/>
        <end position="22"/>
    </location>
</feature>
<dbReference type="AlphaFoldDB" id="A0A0A9HIF5"/>
<dbReference type="EMBL" id="GBRH01160926">
    <property type="protein sequence ID" value="JAE36970.1"/>
    <property type="molecule type" value="Transcribed_RNA"/>
</dbReference>
<reference evidence="2" key="1">
    <citation type="submission" date="2014-09" db="EMBL/GenBank/DDBJ databases">
        <authorList>
            <person name="Magalhaes I.L.F."/>
            <person name="Oliveira U."/>
            <person name="Santos F.R."/>
            <person name="Vidigal T.H.D.A."/>
            <person name="Brescovit A.D."/>
            <person name="Santos A.J."/>
        </authorList>
    </citation>
    <scope>NUCLEOTIDE SEQUENCE</scope>
    <source>
        <tissue evidence="2">Shoot tissue taken approximately 20 cm above the soil surface</tissue>
    </source>
</reference>
<protein>
    <submittedName>
        <fullName evidence="2">Uncharacterized protein</fullName>
    </submittedName>
</protein>
<name>A0A0A9HIF5_ARUDO</name>
<organism evidence="2">
    <name type="scientific">Arundo donax</name>
    <name type="common">Giant reed</name>
    <name type="synonym">Donax arundinaceus</name>
    <dbReference type="NCBI Taxonomy" id="35708"/>
    <lineage>
        <taxon>Eukaryota</taxon>
        <taxon>Viridiplantae</taxon>
        <taxon>Streptophyta</taxon>
        <taxon>Embryophyta</taxon>
        <taxon>Tracheophyta</taxon>
        <taxon>Spermatophyta</taxon>
        <taxon>Magnoliopsida</taxon>
        <taxon>Liliopsida</taxon>
        <taxon>Poales</taxon>
        <taxon>Poaceae</taxon>
        <taxon>PACMAD clade</taxon>
        <taxon>Arundinoideae</taxon>
        <taxon>Arundineae</taxon>
        <taxon>Arundo</taxon>
    </lineage>
</organism>
<sequence>MIPTGNCGVPPQLPRGTLPAAEGHLEPPRIWSRLQRPISAFDLLGALSVNTIRTGASPSNLANNCRNSSLD</sequence>